<dbReference type="InterPro" id="IPR009056">
    <property type="entry name" value="Cyt_c-like_dom"/>
</dbReference>
<evidence type="ECO:0000256" key="6">
    <source>
        <dbReference type="PROSITE-ProRule" id="PRU00433"/>
    </source>
</evidence>
<keyword evidence="2 6" id="KW-0349">Heme</keyword>
<dbReference type="AlphaFoldDB" id="A0A4R0YJI6"/>
<comment type="caution">
    <text evidence="9">The sequence shown here is derived from an EMBL/GenBank/DDBJ whole genome shotgun (WGS) entry which is preliminary data.</text>
</comment>
<dbReference type="InterPro" id="IPR036909">
    <property type="entry name" value="Cyt_c-like_dom_sf"/>
</dbReference>
<reference evidence="9 10" key="1">
    <citation type="submission" date="2019-02" db="EMBL/GenBank/DDBJ databases">
        <title>Dyella amyloliquefaciens sp. nov., isolated from forest soil.</title>
        <authorList>
            <person name="Gao Z.-H."/>
            <person name="Qiu L.-H."/>
        </authorList>
    </citation>
    <scope>NUCLEOTIDE SEQUENCE [LARGE SCALE GENOMIC DNA]</scope>
    <source>
        <strain evidence="9 10">KACC 12747</strain>
    </source>
</reference>
<keyword evidence="10" id="KW-1185">Reference proteome</keyword>
<keyword evidence="3 6" id="KW-0479">Metal-binding</keyword>
<evidence type="ECO:0000256" key="1">
    <source>
        <dbReference type="ARBA" id="ARBA00022448"/>
    </source>
</evidence>
<dbReference type="EMBL" id="SJTG01000005">
    <property type="protein sequence ID" value="TCI07402.1"/>
    <property type="molecule type" value="Genomic_DNA"/>
</dbReference>
<dbReference type="GO" id="GO:0005506">
    <property type="term" value="F:iron ion binding"/>
    <property type="evidence" value="ECO:0007669"/>
    <property type="project" value="InterPro"/>
</dbReference>
<dbReference type="SUPFAM" id="SSF46626">
    <property type="entry name" value="Cytochrome c"/>
    <property type="match status" value="1"/>
</dbReference>
<accession>A0A4R0YJI6</accession>
<evidence type="ECO:0000259" key="8">
    <source>
        <dbReference type="PROSITE" id="PS51007"/>
    </source>
</evidence>
<evidence type="ECO:0000256" key="2">
    <source>
        <dbReference type="ARBA" id="ARBA00022617"/>
    </source>
</evidence>
<evidence type="ECO:0000256" key="5">
    <source>
        <dbReference type="ARBA" id="ARBA00023004"/>
    </source>
</evidence>
<evidence type="ECO:0000256" key="4">
    <source>
        <dbReference type="ARBA" id="ARBA00022982"/>
    </source>
</evidence>
<dbReference type="GO" id="GO:0020037">
    <property type="term" value="F:heme binding"/>
    <property type="evidence" value="ECO:0007669"/>
    <property type="project" value="InterPro"/>
</dbReference>
<keyword evidence="7" id="KW-0472">Membrane</keyword>
<dbReference type="Gene3D" id="1.10.760.10">
    <property type="entry name" value="Cytochrome c-like domain"/>
    <property type="match status" value="1"/>
</dbReference>
<dbReference type="Proteomes" id="UP000291822">
    <property type="component" value="Unassembled WGS sequence"/>
</dbReference>
<dbReference type="Pfam" id="PF00034">
    <property type="entry name" value="Cytochrom_C"/>
    <property type="match status" value="1"/>
</dbReference>
<dbReference type="PRINTS" id="PR00607">
    <property type="entry name" value="CYTCHROMECIE"/>
</dbReference>
<dbReference type="GO" id="GO:0009055">
    <property type="term" value="F:electron transfer activity"/>
    <property type="evidence" value="ECO:0007669"/>
    <property type="project" value="InterPro"/>
</dbReference>
<dbReference type="PANTHER" id="PTHR40942">
    <property type="match status" value="1"/>
</dbReference>
<keyword evidence="7" id="KW-1133">Transmembrane helix</keyword>
<keyword evidence="7" id="KW-0812">Transmembrane</keyword>
<evidence type="ECO:0000313" key="10">
    <source>
        <dbReference type="Proteomes" id="UP000291822"/>
    </source>
</evidence>
<dbReference type="PROSITE" id="PS51007">
    <property type="entry name" value="CYTC"/>
    <property type="match status" value="1"/>
</dbReference>
<feature type="transmembrane region" description="Helical" evidence="7">
    <location>
        <begin position="12"/>
        <end position="38"/>
    </location>
</feature>
<proteinExistence type="predicted"/>
<name>A0A4R0YJI6_9GAMM</name>
<gene>
    <name evidence="9" type="ORF">EZM97_33010</name>
</gene>
<feature type="domain" description="Cytochrome c" evidence="8">
    <location>
        <begin position="91"/>
        <end position="176"/>
    </location>
</feature>
<organism evidence="9 10">
    <name type="scientific">Dyella soli</name>
    <dbReference type="NCBI Taxonomy" id="522319"/>
    <lineage>
        <taxon>Bacteria</taxon>
        <taxon>Pseudomonadati</taxon>
        <taxon>Pseudomonadota</taxon>
        <taxon>Gammaproteobacteria</taxon>
        <taxon>Lysobacterales</taxon>
        <taxon>Rhodanobacteraceae</taxon>
        <taxon>Dyella</taxon>
    </lineage>
</organism>
<evidence type="ECO:0000256" key="7">
    <source>
        <dbReference type="SAM" id="Phobius"/>
    </source>
</evidence>
<keyword evidence="5 6" id="KW-0408">Iron</keyword>
<keyword evidence="4" id="KW-0249">Electron transport</keyword>
<dbReference type="PANTHER" id="PTHR40942:SF4">
    <property type="entry name" value="CYTOCHROME C5"/>
    <property type="match status" value="1"/>
</dbReference>
<sequence length="177" mass="18400">MSGSLTKSDQSFMRSFSLLIAGLGVLTLILIGGAWLIYDHEPKEINPETPKQVAERIAPAGAVYAGDTGRAAMAAAQEAAAKAAASQVAYGGSTDGKTIYDNLCHSCHTAGIAGAPKLGDKSNWAPRIAQGLDTLVKHAIDGYKGPDGNMMPAKGGNPALTEEQVKNAVHWIVDQAK</sequence>
<keyword evidence="1" id="KW-0813">Transport</keyword>
<evidence type="ECO:0000313" key="9">
    <source>
        <dbReference type="EMBL" id="TCI07402.1"/>
    </source>
</evidence>
<protein>
    <submittedName>
        <fullName evidence="9">Cytochrome c5 family protein</fullName>
    </submittedName>
</protein>
<dbReference type="InterPro" id="IPR002323">
    <property type="entry name" value="Cyt_CIE"/>
</dbReference>
<evidence type="ECO:0000256" key="3">
    <source>
        <dbReference type="ARBA" id="ARBA00022723"/>
    </source>
</evidence>